<protein>
    <recommendedName>
        <fullName evidence="9">RNA (guanine-9-)-methyltransferase domain-containing protein 1</fullName>
    </recommendedName>
</protein>
<reference evidence="11 12" key="1">
    <citation type="journal article" date="2018" name="Gigascience">
        <title>Genomes of trombidid mites reveal novel predicted allergens and laterally-transferred genes associated with secondary metabolism.</title>
        <authorList>
            <person name="Dong X."/>
            <person name="Chaisiri K."/>
            <person name="Xia D."/>
            <person name="Armstrong S.D."/>
            <person name="Fang Y."/>
            <person name="Donnelly M.J."/>
            <person name="Kadowaki T."/>
            <person name="McGarry J.W."/>
            <person name="Darby A.C."/>
            <person name="Makepeace B.L."/>
        </authorList>
    </citation>
    <scope>NUCLEOTIDE SEQUENCE [LARGE SCALE GENOMIC DNA]</scope>
    <source>
        <strain evidence="11">UoL-UT</strain>
    </source>
</reference>
<evidence type="ECO:0000256" key="1">
    <source>
        <dbReference type="ARBA" id="ARBA00004173"/>
    </source>
</evidence>
<sequence length="375" mass="43756">MCLAKNHTQYSFGFTSKRHLSHLDAKLNDAVKQKLTNFDRFQRNFEKLTVDKYSELVTNETVRESIQEIIDIYEREKYLTALVPETITVSQMQTLLKETYTQRLHYFKYLYKKEMYKRKRNIRKQVASELVDEIRNGKPQIGIHYDPETNSPVYGLWKNSLFINLHSSYSRQFDVKLYNAVLFGQPLVFDFSFESQMNSKCLTSMCKQIAYAIGVNRTYDDPFSLWFCNLKQDSETDTRLLKTVGNLYPKFGVNKSFINVHNCSYLDSFQKDKLVYLTPDSDEELHAFDSDAVYIIGAYVDQTFGCERRATIEKAKSEGLRTAKLPLDHYVHINAGKALNLDQVLSILYIIKHTNCWVEAFQSLPKSRITTKINT</sequence>
<dbReference type="GO" id="GO:0070131">
    <property type="term" value="P:positive regulation of mitochondrial translation"/>
    <property type="evidence" value="ECO:0007669"/>
    <property type="project" value="TreeGrafter"/>
</dbReference>
<dbReference type="OrthoDB" id="9976048at2759"/>
<feature type="domain" description="SAM-dependent MTase TRM10-type" evidence="10">
    <location>
        <begin position="173"/>
        <end position="371"/>
    </location>
</feature>
<dbReference type="CDD" id="cd18102">
    <property type="entry name" value="Trm10_MRRP1"/>
    <property type="match status" value="1"/>
</dbReference>
<dbReference type="PANTHER" id="PTHR13563">
    <property type="entry name" value="TRNA (GUANINE-9-) METHYLTRANSFERASE"/>
    <property type="match status" value="1"/>
</dbReference>
<dbReference type="STRING" id="299467.A0A443STS4"/>
<keyword evidence="12" id="KW-1185">Reference proteome</keyword>
<dbReference type="InterPro" id="IPR038459">
    <property type="entry name" value="MT_TRM10-typ_sf"/>
</dbReference>
<dbReference type="GO" id="GO:0008168">
    <property type="term" value="F:methyltransferase activity"/>
    <property type="evidence" value="ECO:0007669"/>
    <property type="project" value="UniProtKB-KW"/>
</dbReference>
<evidence type="ECO:0000259" key="10">
    <source>
        <dbReference type="PROSITE" id="PS51675"/>
    </source>
</evidence>
<evidence type="ECO:0000256" key="5">
    <source>
        <dbReference type="ARBA" id="ARBA00022694"/>
    </source>
</evidence>
<dbReference type="InterPro" id="IPR007356">
    <property type="entry name" value="tRNA_m1G_MeTrfase_euk"/>
</dbReference>
<evidence type="ECO:0000256" key="7">
    <source>
        <dbReference type="ARBA" id="ARBA00023054"/>
    </source>
</evidence>
<evidence type="ECO:0000256" key="9">
    <source>
        <dbReference type="ARBA" id="ARBA00029803"/>
    </source>
</evidence>
<keyword evidence="7" id="KW-0175">Coiled coil</keyword>
<keyword evidence="8" id="KW-0496">Mitochondrion</keyword>
<evidence type="ECO:0000256" key="4">
    <source>
        <dbReference type="ARBA" id="ARBA00022691"/>
    </source>
</evidence>
<evidence type="ECO:0000313" key="11">
    <source>
        <dbReference type="EMBL" id="RWS30929.1"/>
    </source>
</evidence>
<evidence type="ECO:0000256" key="8">
    <source>
        <dbReference type="ARBA" id="ARBA00023128"/>
    </source>
</evidence>
<dbReference type="GO" id="GO:0005739">
    <property type="term" value="C:mitochondrion"/>
    <property type="evidence" value="ECO:0007669"/>
    <property type="project" value="UniProtKB-SubCell"/>
</dbReference>
<keyword evidence="6" id="KW-0809">Transit peptide</keyword>
<comment type="caution">
    <text evidence="11">The sequence shown here is derived from an EMBL/GenBank/DDBJ whole genome shotgun (WGS) entry which is preliminary data.</text>
</comment>
<dbReference type="InterPro" id="IPR028564">
    <property type="entry name" value="MT_TRM10-typ"/>
</dbReference>
<dbReference type="VEuPathDB" id="VectorBase:LDEU001111"/>
<keyword evidence="3" id="KW-0808">Transferase</keyword>
<comment type="subcellular location">
    <subcellularLocation>
        <location evidence="1">Mitochondrion</location>
    </subcellularLocation>
</comment>
<keyword evidence="2" id="KW-0489">Methyltransferase</keyword>
<dbReference type="GO" id="GO:0005654">
    <property type="term" value="C:nucleoplasm"/>
    <property type="evidence" value="ECO:0007669"/>
    <property type="project" value="TreeGrafter"/>
</dbReference>
<evidence type="ECO:0000313" key="12">
    <source>
        <dbReference type="Proteomes" id="UP000288716"/>
    </source>
</evidence>
<accession>A0A443STS4</accession>
<dbReference type="Gene3D" id="3.40.1280.30">
    <property type="match status" value="1"/>
</dbReference>
<dbReference type="GO" id="GO:0000049">
    <property type="term" value="F:tRNA binding"/>
    <property type="evidence" value="ECO:0007669"/>
    <property type="project" value="TreeGrafter"/>
</dbReference>
<evidence type="ECO:0000256" key="6">
    <source>
        <dbReference type="ARBA" id="ARBA00022946"/>
    </source>
</evidence>
<keyword evidence="5" id="KW-0819">tRNA processing</keyword>
<name>A0A443STS4_9ACAR</name>
<dbReference type="GO" id="GO:0097745">
    <property type="term" value="P:mitochondrial tRNA 5'-end processing"/>
    <property type="evidence" value="ECO:0007669"/>
    <property type="project" value="TreeGrafter"/>
</dbReference>
<evidence type="ECO:0000256" key="3">
    <source>
        <dbReference type="ARBA" id="ARBA00022679"/>
    </source>
</evidence>
<proteinExistence type="predicted"/>
<organism evidence="11 12">
    <name type="scientific">Leptotrombidium deliense</name>
    <dbReference type="NCBI Taxonomy" id="299467"/>
    <lineage>
        <taxon>Eukaryota</taxon>
        <taxon>Metazoa</taxon>
        <taxon>Ecdysozoa</taxon>
        <taxon>Arthropoda</taxon>
        <taxon>Chelicerata</taxon>
        <taxon>Arachnida</taxon>
        <taxon>Acari</taxon>
        <taxon>Acariformes</taxon>
        <taxon>Trombidiformes</taxon>
        <taxon>Prostigmata</taxon>
        <taxon>Anystina</taxon>
        <taxon>Parasitengona</taxon>
        <taxon>Trombiculoidea</taxon>
        <taxon>Trombiculidae</taxon>
        <taxon>Leptotrombidium</taxon>
    </lineage>
</organism>
<keyword evidence="4" id="KW-0949">S-adenosyl-L-methionine</keyword>
<dbReference type="Proteomes" id="UP000288716">
    <property type="component" value="Unassembled WGS sequence"/>
</dbReference>
<dbReference type="GO" id="GO:0032259">
    <property type="term" value="P:methylation"/>
    <property type="evidence" value="ECO:0007669"/>
    <property type="project" value="UniProtKB-KW"/>
</dbReference>
<evidence type="ECO:0000256" key="2">
    <source>
        <dbReference type="ARBA" id="ARBA00022603"/>
    </source>
</evidence>
<dbReference type="PROSITE" id="PS51675">
    <property type="entry name" value="SAM_MT_TRM10"/>
    <property type="match status" value="1"/>
</dbReference>
<gene>
    <name evidence="11" type="ORF">B4U80_10252</name>
</gene>
<dbReference type="InterPro" id="IPR025812">
    <property type="entry name" value="Trm10_C_MTase_dom"/>
</dbReference>
<dbReference type="AlphaFoldDB" id="A0A443STS4"/>
<dbReference type="PANTHER" id="PTHR13563:SF5">
    <property type="entry name" value="TRNA METHYLTRANSFERASE 10 HOMOLOG C"/>
    <property type="match status" value="1"/>
</dbReference>
<dbReference type="EMBL" id="NCKV01000329">
    <property type="protein sequence ID" value="RWS30929.1"/>
    <property type="molecule type" value="Genomic_DNA"/>
</dbReference>